<feature type="transmembrane region" description="Helical" evidence="6">
    <location>
        <begin position="45"/>
        <end position="67"/>
    </location>
</feature>
<dbReference type="PANTHER" id="PTHR12677:SF59">
    <property type="entry name" value="GOLGI APPARATUS MEMBRANE PROTEIN TVP38-RELATED"/>
    <property type="match status" value="1"/>
</dbReference>
<accession>A0A7X1E3J8</accession>
<dbReference type="RefSeq" id="WP_185691780.1">
    <property type="nucleotide sequence ID" value="NZ_JACHVA010000045.1"/>
</dbReference>
<feature type="transmembrane region" description="Helical" evidence="6">
    <location>
        <begin position="153"/>
        <end position="173"/>
    </location>
</feature>
<evidence type="ECO:0000256" key="5">
    <source>
        <dbReference type="ARBA" id="ARBA00023136"/>
    </source>
</evidence>
<evidence type="ECO:0000313" key="9">
    <source>
        <dbReference type="Proteomes" id="UP000525652"/>
    </source>
</evidence>
<keyword evidence="3 6" id="KW-0812">Transmembrane</keyword>
<name>A0A7X1E3J8_9BACT</name>
<keyword evidence="2 6" id="KW-1003">Cell membrane</keyword>
<dbReference type="GO" id="GO:0005886">
    <property type="term" value="C:plasma membrane"/>
    <property type="evidence" value="ECO:0007669"/>
    <property type="project" value="UniProtKB-SubCell"/>
</dbReference>
<comment type="subcellular location">
    <subcellularLocation>
        <location evidence="1 6">Cell membrane</location>
        <topology evidence="1 6">Multi-pass membrane protein</topology>
    </subcellularLocation>
</comment>
<feature type="transmembrane region" description="Helical" evidence="6">
    <location>
        <begin position="79"/>
        <end position="101"/>
    </location>
</feature>
<comment type="caution">
    <text evidence="8">The sequence shown here is derived from an EMBL/GenBank/DDBJ whole genome shotgun (WGS) entry which is preliminary data.</text>
</comment>
<keyword evidence="9" id="KW-1185">Reference proteome</keyword>
<evidence type="ECO:0000256" key="1">
    <source>
        <dbReference type="ARBA" id="ARBA00004651"/>
    </source>
</evidence>
<feature type="transmembrane region" description="Helical" evidence="6">
    <location>
        <begin position="122"/>
        <end position="141"/>
    </location>
</feature>
<dbReference type="Proteomes" id="UP000525652">
    <property type="component" value="Unassembled WGS sequence"/>
</dbReference>
<proteinExistence type="inferred from homology"/>
<dbReference type="InterPro" id="IPR032816">
    <property type="entry name" value="VTT_dom"/>
</dbReference>
<dbReference type="EMBL" id="JACHVA010000045">
    <property type="protein sequence ID" value="MBC2601053.1"/>
    <property type="molecule type" value="Genomic_DNA"/>
</dbReference>
<dbReference type="AlphaFoldDB" id="A0A7X1E3J8"/>
<protein>
    <recommendedName>
        <fullName evidence="6">TVP38/TMEM64 family membrane protein</fullName>
    </recommendedName>
</protein>
<dbReference type="Pfam" id="PF09335">
    <property type="entry name" value="VTT_dom"/>
    <property type="match status" value="1"/>
</dbReference>
<evidence type="ECO:0000256" key="4">
    <source>
        <dbReference type="ARBA" id="ARBA00022989"/>
    </source>
</evidence>
<organism evidence="8 9">
    <name type="scientific">Puniceicoccus vermicola</name>
    <dbReference type="NCBI Taxonomy" id="388746"/>
    <lineage>
        <taxon>Bacteria</taxon>
        <taxon>Pseudomonadati</taxon>
        <taxon>Verrucomicrobiota</taxon>
        <taxon>Opitutia</taxon>
        <taxon>Puniceicoccales</taxon>
        <taxon>Puniceicoccaceae</taxon>
        <taxon>Puniceicoccus</taxon>
    </lineage>
</organism>
<evidence type="ECO:0000313" key="8">
    <source>
        <dbReference type="EMBL" id="MBC2601053.1"/>
    </source>
</evidence>
<comment type="similarity">
    <text evidence="6">Belongs to the TVP38/TMEM64 family.</text>
</comment>
<feature type="transmembrane region" description="Helical" evidence="6">
    <location>
        <begin position="185"/>
        <end position="204"/>
    </location>
</feature>
<evidence type="ECO:0000256" key="2">
    <source>
        <dbReference type="ARBA" id="ARBA00022475"/>
    </source>
</evidence>
<keyword evidence="5 6" id="KW-0472">Membrane</keyword>
<evidence type="ECO:0000259" key="7">
    <source>
        <dbReference type="Pfam" id="PF09335"/>
    </source>
</evidence>
<dbReference type="InterPro" id="IPR015414">
    <property type="entry name" value="TMEM64"/>
</dbReference>
<feature type="domain" description="VTT" evidence="7">
    <location>
        <begin position="61"/>
        <end position="177"/>
    </location>
</feature>
<evidence type="ECO:0000256" key="3">
    <source>
        <dbReference type="ARBA" id="ARBA00022692"/>
    </source>
</evidence>
<gene>
    <name evidence="8" type="ORF">H5P30_04585</name>
</gene>
<dbReference type="PANTHER" id="PTHR12677">
    <property type="entry name" value="GOLGI APPARATUS MEMBRANE PROTEIN TVP38-RELATED"/>
    <property type="match status" value="1"/>
</dbReference>
<feature type="transmembrane region" description="Helical" evidence="6">
    <location>
        <begin position="12"/>
        <end position="33"/>
    </location>
</feature>
<evidence type="ECO:0000256" key="6">
    <source>
        <dbReference type="RuleBase" id="RU366058"/>
    </source>
</evidence>
<sequence>MLEDSGAESNRYAMLIRIVIFGAFFGASLFLIAKHGLDWVEHLSPGYFLIAMIVLPTVGAPISLFYLAAGGLFPPLPAILIGLIALLGNTTLGYGIGRWALGEMTRTQLLKRWPKIFSPSRLNGIRAVILIRSVPGVPFWIQNVGLGAAKLPFLPYLALSVTIQGTFLTAMVLSVSGLLEQNHAYLLLGLLALIGAFALSRYFLSWARQQENQEDPAS</sequence>
<reference evidence="8 9" key="1">
    <citation type="submission" date="2020-07" db="EMBL/GenBank/DDBJ databases">
        <authorList>
            <person name="Feng X."/>
        </authorList>
    </citation>
    <scope>NUCLEOTIDE SEQUENCE [LARGE SCALE GENOMIC DNA]</scope>
    <source>
        <strain evidence="8 9">JCM14086</strain>
    </source>
</reference>
<keyword evidence="4 6" id="KW-1133">Transmembrane helix</keyword>